<evidence type="ECO:0000256" key="1">
    <source>
        <dbReference type="SAM" id="SignalP"/>
    </source>
</evidence>
<dbReference type="InterPro" id="IPR006311">
    <property type="entry name" value="TAT_signal"/>
</dbReference>
<proteinExistence type="predicted"/>
<dbReference type="Proteomes" id="UP000199622">
    <property type="component" value="Unassembled WGS sequence"/>
</dbReference>
<reference evidence="3" key="1">
    <citation type="submission" date="2016-10" db="EMBL/GenBank/DDBJ databases">
        <authorList>
            <person name="Varghese N."/>
            <person name="Submissions S."/>
        </authorList>
    </citation>
    <scope>NUCLEOTIDE SEQUENCE [LARGE SCALE GENOMIC DNA]</scope>
    <source>
        <strain evidence="3">DSM 44544</strain>
    </source>
</reference>
<dbReference type="Gene3D" id="3.50.30.50">
    <property type="entry name" value="Putative cyclase"/>
    <property type="match status" value="1"/>
</dbReference>
<keyword evidence="1" id="KW-0732">Signal</keyword>
<name>A0A1H5AVS2_9PSEU</name>
<evidence type="ECO:0000313" key="3">
    <source>
        <dbReference type="Proteomes" id="UP000199622"/>
    </source>
</evidence>
<dbReference type="STRING" id="208445.SAMN04489727_7969"/>
<evidence type="ECO:0000313" key="2">
    <source>
        <dbReference type="EMBL" id="SED46285.1"/>
    </source>
</evidence>
<dbReference type="PANTHER" id="PTHR31118:SF12">
    <property type="entry name" value="CYCLASE-LIKE PROTEIN 2"/>
    <property type="match status" value="1"/>
</dbReference>
<accession>A0A1H5AVS2</accession>
<dbReference type="AlphaFoldDB" id="A0A1H5AVS2"/>
<dbReference type="RefSeq" id="WP_091317086.1">
    <property type="nucleotide sequence ID" value="NZ_FNSO01000004.1"/>
</dbReference>
<protein>
    <submittedName>
        <fullName evidence="2">Kynurenine formamidase</fullName>
    </submittedName>
</protein>
<dbReference type="SUPFAM" id="SSF102198">
    <property type="entry name" value="Putative cyclase"/>
    <property type="match status" value="1"/>
</dbReference>
<dbReference type="Pfam" id="PF04199">
    <property type="entry name" value="Cyclase"/>
    <property type="match status" value="1"/>
</dbReference>
<feature type="chain" id="PRO_5011604692" evidence="1">
    <location>
        <begin position="28"/>
        <end position="278"/>
    </location>
</feature>
<organism evidence="2 3">
    <name type="scientific">Amycolatopsis tolypomycina</name>
    <dbReference type="NCBI Taxonomy" id="208445"/>
    <lineage>
        <taxon>Bacteria</taxon>
        <taxon>Bacillati</taxon>
        <taxon>Actinomycetota</taxon>
        <taxon>Actinomycetes</taxon>
        <taxon>Pseudonocardiales</taxon>
        <taxon>Pseudonocardiaceae</taxon>
        <taxon>Amycolatopsis</taxon>
    </lineage>
</organism>
<dbReference type="GO" id="GO:0019441">
    <property type="term" value="P:L-tryptophan catabolic process to kynurenine"/>
    <property type="evidence" value="ECO:0007669"/>
    <property type="project" value="InterPro"/>
</dbReference>
<keyword evidence="3" id="KW-1185">Reference proteome</keyword>
<dbReference type="EMBL" id="FNSO01000004">
    <property type="protein sequence ID" value="SED46285.1"/>
    <property type="molecule type" value="Genomic_DNA"/>
</dbReference>
<dbReference type="PROSITE" id="PS51318">
    <property type="entry name" value="TAT"/>
    <property type="match status" value="1"/>
</dbReference>
<dbReference type="InterPro" id="IPR007325">
    <property type="entry name" value="KFase/CYL"/>
</dbReference>
<dbReference type="PANTHER" id="PTHR31118">
    <property type="entry name" value="CYCLASE-LIKE PROTEIN 2"/>
    <property type="match status" value="1"/>
</dbReference>
<dbReference type="InterPro" id="IPR037175">
    <property type="entry name" value="KFase_sf"/>
</dbReference>
<dbReference type="OrthoDB" id="7067800at2"/>
<dbReference type="GO" id="GO:0004061">
    <property type="term" value="F:arylformamidase activity"/>
    <property type="evidence" value="ECO:0007669"/>
    <property type="project" value="InterPro"/>
</dbReference>
<feature type="signal peptide" evidence="1">
    <location>
        <begin position="1"/>
        <end position="27"/>
    </location>
</feature>
<sequence>MPMRRRVLAAGLAGVFGAALSGRTAQAAETAEAAPPVRLDQLNLVNLSHVNDPATTNVFPGDPAFELETIATIPEDGYYLQFVREGEHTGTHWGAPGHFNTGEPLADDMDPADLFRPAVKIDVRAKAAANPDYAVTIDDLKAWEKRHGRIPNESVVVLWTGWDAKWGTPAFPNTDSSGVLHQPGFSIPAVQWLIDTGRLGRRGGTGTDTFSPDVGTDETYTVSKLVYRRHRISLEILANLKALPTTGAWVLAGGPINRRGAGSTATIFGVLPPGVKAG</sequence>
<gene>
    <name evidence="2" type="ORF">SAMN04489727_7969</name>
</gene>